<reference evidence="2" key="1">
    <citation type="journal article" date="2020" name="mSystems">
        <title>Genome- and Community-Level Interaction Insights into Carbon Utilization and Element Cycling Functions of Hydrothermarchaeota in Hydrothermal Sediment.</title>
        <authorList>
            <person name="Zhou Z."/>
            <person name="Liu Y."/>
            <person name="Xu W."/>
            <person name="Pan J."/>
            <person name="Luo Z.H."/>
            <person name="Li M."/>
        </authorList>
    </citation>
    <scope>NUCLEOTIDE SEQUENCE [LARGE SCALE GENOMIC DNA]</scope>
    <source>
        <strain evidence="2">HyVt-74</strain>
    </source>
</reference>
<evidence type="ECO:0000313" key="2">
    <source>
        <dbReference type="EMBL" id="HHE04644.1"/>
    </source>
</evidence>
<feature type="signal peptide" evidence="1">
    <location>
        <begin position="1"/>
        <end position="21"/>
    </location>
</feature>
<comment type="caution">
    <text evidence="2">The sequence shown here is derived from an EMBL/GenBank/DDBJ whole genome shotgun (WGS) entry which is preliminary data.</text>
</comment>
<name>A0A7C5DEQ0_UNCW3</name>
<evidence type="ECO:0008006" key="3">
    <source>
        <dbReference type="Google" id="ProtNLM"/>
    </source>
</evidence>
<sequence>MEKLKKAIITLLSFFIMTGCAVNIQDANTVKKGEIYIREDFPYLPYLYIGYAPTNFNEIGLGFRPADSSLFSLNMKQILFRKKDKSGITAFSFVFSCIPEKRSVNYLSLILGGTNPSENLSSNLSFTRYWSYFNGADIFNAGKIYYSPAYQLGFHLTYKYFFVGVALSVTKNDHMEIPLVFLGLNNPPRDKKH</sequence>
<evidence type="ECO:0000256" key="1">
    <source>
        <dbReference type="SAM" id="SignalP"/>
    </source>
</evidence>
<feature type="chain" id="PRO_5028392884" description="Lipoprotein" evidence="1">
    <location>
        <begin position="22"/>
        <end position="193"/>
    </location>
</feature>
<dbReference type="EMBL" id="DRTB01000077">
    <property type="protein sequence ID" value="HHE04644.1"/>
    <property type="molecule type" value="Genomic_DNA"/>
</dbReference>
<keyword evidence="1" id="KW-0732">Signal</keyword>
<organism evidence="2">
    <name type="scientific">candidate division WOR-3 bacterium</name>
    <dbReference type="NCBI Taxonomy" id="2052148"/>
    <lineage>
        <taxon>Bacteria</taxon>
        <taxon>Bacteria division WOR-3</taxon>
    </lineage>
</organism>
<proteinExistence type="predicted"/>
<dbReference type="PROSITE" id="PS51257">
    <property type="entry name" value="PROKAR_LIPOPROTEIN"/>
    <property type="match status" value="1"/>
</dbReference>
<gene>
    <name evidence="2" type="ORF">ENL19_01120</name>
</gene>
<protein>
    <recommendedName>
        <fullName evidence="3">Lipoprotein</fullName>
    </recommendedName>
</protein>
<dbReference type="Proteomes" id="UP000886110">
    <property type="component" value="Unassembled WGS sequence"/>
</dbReference>
<accession>A0A7C5DEQ0</accession>
<dbReference type="AlphaFoldDB" id="A0A7C5DEQ0"/>